<dbReference type="RefSeq" id="WP_379863003.1">
    <property type="nucleotide sequence ID" value="NZ_BSNI01000001.1"/>
</dbReference>
<protein>
    <submittedName>
        <fullName evidence="3">Alpha-glucosidase</fullName>
    </submittedName>
</protein>
<dbReference type="Pfam" id="PF00128">
    <property type="entry name" value="Alpha-amylase"/>
    <property type="match status" value="1"/>
</dbReference>
<dbReference type="Gene3D" id="3.90.400.10">
    <property type="entry name" value="Oligo-1,6-glucosidase, Domain 2"/>
    <property type="match status" value="1"/>
</dbReference>
<comment type="caution">
    <text evidence="3">The sequence shown here is derived from an EMBL/GenBank/DDBJ whole genome shotgun (WGS) entry which is preliminary data.</text>
</comment>
<name>A0ABQ5UM15_9HYPH</name>
<comment type="similarity">
    <text evidence="1">Belongs to the glycosyl hydrolase 13 family.</text>
</comment>
<dbReference type="SUPFAM" id="SSF51011">
    <property type="entry name" value="Glycosyl hydrolase domain"/>
    <property type="match status" value="1"/>
</dbReference>
<gene>
    <name evidence="3" type="primary">aglA_1</name>
    <name evidence="3" type="ORF">GCM10007879_01280</name>
</gene>
<evidence type="ECO:0000259" key="2">
    <source>
        <dbReference type="SMART" id="SM00642"/>
    </source>
</evidence>
<dbReference type="SUPFAM" id="SSF51445">
    <property type="entry name" value="(Trans)glycosidases"/>
    <property type="match status" value="1"/>
</dbReference>
<dbReference type="EMBL" id="BSNI01000001">
    <property type="protein sequence ID" value="GLQ15879.1"/>
    <property type="molecule type" value="Genomic_DNA"/>
</dbReference>
<dbReference type="SMART" id="SM00642">
    <property type="entry name" value="Aamy"/>
    <property type="match status" value="1"/>
</dbReference>
<evidence type="ECO:0000313" key="3">
    <source>
        <dbReference type="EMBL" id="GLQ15879.1"/>
    </source>
</evidence>
<proteinExistence type="inferred from homology"/>
<keyword evidence="4" id="KW-1185">Reference proteome</keyword>
<sequence length="563" mass="62853">MSEALAVKQMDTGANAGVAAQEDWWRGAVIYQIYPRSFQDSNGDGIGDLRGITQRLDYIADLGADAIWLSPFFKSPMKDMGYDVSDYCDVDPSFGTLEDFDAMVARAHALGLKVMIDQVLSHTSDQHEWFNESRQSRDGDKSDWYVWADAKPDGTPPTNWQSVFGGPAWSWNPKRRQYYLHNFLPSQPDLNFHCEAVQDALLETVRFWLERGVDGFRLDTVNFYVHDQELRDNPPVTSGGSNDVPDLNPYGFQEHIYDKTRPENIGFLEKFRALLDEYPGASSVGEVGDGDRSLRTMAEYTAGEDRLHMCYSFDMLGPDFSAAHFKKCITKFEDASEEFAQGNSWPCWAFSNHDVNRHMTRWADLANDKQQFAKLAGALLLSLKGSVCLYQGDELGFTEADVAFEDLTDPYGITFWPEFKGRDGCRTPFAWTSSEQHGGFSTAEKTWLPVAPEHKAAAVEVQAASDTSIHAQFKRFLAFRKQLPALISGDLTFLEWGVEGLAYVRGEGADAVLCVINLSNDDVAFELPANMSATALENHGFEFGFDGKTVSLGGHQAFFAALG</sequence>
<feature type="domain" description="Glycosyl hydrolase family 13 catalytic" evidence="2">
    <location>
        <begin position="32"/>
        <end position="426"/>
    </location>
</feature>
<evidence type="ECO:0000313" key="4">
    <source>
        <dbReference type="Proteomes" id="UP001161405"/>
    </source>
</evidence>
<reference evidence="3" key="1">
    <citation type="journal article" date="2014" name="Int. J. Syst. Evol. Microbiol.">
        <title>Complete genome of a new Firmicutes species belonging to the dominant human colonic microbiota ('Ruminococcus bicirculans') reveals two chromosomes and a selective capacity to utilize plant glucans.</title>
        <authorList>
            <consortium name="NISC Comparative Sequencing Program"/>
            <person name="Wegmann U."/>
            <person name="Louis P."/>
            <person name="Goesmann A."/>
            <person name="Henrissat B."/>
            <person name="Duncan S.H."/>
            <person name="Flint H.J."/>
        </authorList>
    </citation>
    <scope>NUCLEOTIDE SEQUENCE</scope>
    <source>
        <strain evidence="3">NBRC 107169</strain>
    </source>
</reference>
<dbReference type="CDD" id="cd11330">
    <property type="entry name" value="AmyAc_OligoGlu"/>
    <property type="match status" value="1"/>
</dbReference>
<dbReference type="Gene3D" id="2.60.40.1180">
    <property type="entry name" value="Golgi alpha-mannosidase II"/>
    <property type="match status" value="1"/>
</dbReference>
<reference evidence="3" key="2">
    <citation type="submission" date="2023-01" db="EMBL/GenBank/DDBJ databases">
        <title>Draft genome sequence of Maritalea porphyrae strain NBRC 107169.</title>
        <authorList>
            <person name="Sun Q."/>
            <person name="Mori K."/>
        </authorList>
    </citation>
    <scope>NUCLEOTIDE SEQUENCE</scope>
    <source>
        <strain evidence="3">NBRC 107169</strain>
    </source>
</reference>
<dbReference type="PANTHER" id="PTHR10357">
    <property type="entry name" value="ALPHA-AMYLASE FAMILY MEMBER"/>
    <property type="match status" value="1"/>
</dbReference>
<evidence type="ECO:0000256" key="1">
    <source>
        <dbReference type="ARBA" id="ARBA00008061"/>
    </source>
</evidence>
<accession>A0ABQ5UM15</accession>
<dbReference type="InterPro" id="IPR006047">
    <property type="entry name" value="GH13_cat_dom"/>
</dbReference>
<dbReference type="InterPro" id="IPR017853">
    <property type="entry name" value="GH"/>
</dbReference>
<dbReference type="Proteomes" id="UP001161405">
    <property type="component" value="Unassembled WGS sequence"/>
</dbReference>
<organism evidence="3 4">
    <name type="scientific">Maritalea porphyrae</name>
    <dbReference type="NCBI Taxonomy" id="880732"/>
    <lineage>
        <taxon>Bacteria</taxon>
        <taxon>Pseudomonadati</taxon>
        <taxon>Pseudomonadota</taxon>
        <taxon>Alphaproteobacteria</taxon>
        <taxon>Hyphomicrobiales</taxon>
        <taxon>Devosiaceae</taxon>
        <taxon>Maritalea</taxon>
    </lineage>
</organism>
<dbReference type="PANTHER" id="PTHR10357:SF179">
    <property type="entry name" value="NEUTRAL AND BASIC AMINO ACID TRANSPORT PROTEIN RBAT"/>
    <property type="match status" value="1"/>
</dbReference>
<dbReference type="Gene3D" id="3.20.20.80">
    <property type="entry name" value="Glycosidases"/>
    <property type="match status" value="2"/>
</dbReference>
<dbReference type="InterPro" id="IPR013780">
    <property type="entry name" value="Glyco_hydro_b"/>
</dbReference>
<dbReference type="InterPro" id="IPR045857">
    <property type="entry name" value="O16G_dom_2"/>
</dbReference>